<sequence>MTPNFDAPAFTGAAVTHALDEIKTLKSNHGSKTDHAGGSTSGGAATTKALKAGNSSDTKPKHPCLKCKSADHNISKCPHIPDNDNGVAEKALLKTFYDQQRTAALPHPRSRSSRRPTACDQLYGVPATPMTIPISVQLDSGADVTVVTRSWGDKALQAGCDIKPTPLAAHQRVLAFTGQLTTFSDKVALDVIVPAGSCWCLKAGEFRRIWDFVDLQQPDPAIGLPRINAIMAAPAAAMMDAFIDDGLETGMPTTDPLDA</sequence>
<feature type="compositionally biased region" description="Low complexity" evidence="1">
    <location>
        <begin position="36"/>
        <end position="53"/>
    </location>
</feature>
<protein>
    <submittedName>
        <fullName evidence="2">Uncharacterized protein</fullName>
    </submittedName>
</protein>
<name>A0A1V9Y637_ACHHY</name>
<organism evidence="2 3">
    <name type="scientific">Achlya hypogyna</name>
    <name type="common">Oomycete</name>
    <name type="synonym">Protoachlya hypogyna</name>
    <dbReference type="NCBI Taxonomy" id="1202772"/>
    <lineage>
        <taxon>Eukaryota</taxon>
        <taxon>Sar</taxon>
        <taxon>Stramenopiles</taxon>
        <taxon>Oomycota</taxon>
        <taxon>Saprolegniomycetes</taxon>
        <taxon>Saprolegniales</taxon>
        <taxon>Achlyaceae</taxon>
        <taxon>Achlya</taxon>
    </lineage>
</organism>
<dbReference type="EMBL" id="JNBR01002828">
    <property type="protein sequence ID" value="OQR81195.1"/>
    <property type="molecule type" value="Genomic_DNA"/>
</dbReference>
<keyword evidence="3" id="KW-1185">Reference proteome</keyword>
<comment type="caution">
    <text evidence="2">The sequence shown here is derived from an EMBL/GenBank/DDBJ whole genome shotgun (WGS) entry which is preliminary data.</text>
</comment>
<evidence type="ECO:0000313" key="2">
    <source>
        <dbReference type="EMBL" id="OQR81195.1"/>
    </source>
</evidence>
<accession>A0A1V9Y637</accession>
<proteinExistence type="predicted"/>
<reference evidence="2 3" key="1">
    <citation type="journal article" date="2014" name="Genome Biol. Evol.">
        <title>The secreted proteins of Achlya hypogyna and Thraustotheca clavata identify the ancestral oomycete secretome and reveal gene acquisitions by horizontal gene transfer.</title>
        <authorList>
            <person name="Misner I."/>
            <person name="Blouin N."/>
            <person name="Leonard G."/>
            <person name="Richards T.A."/>
            <person name="Lane C.E."/>
        </authorList>
    </citation>
    <scope>NUCLEOTIDE SEQUENCE [LARGE SCALE GENOMIC DNA]</scope>
    <source>
        <strain evidence="2 3">ATCC 48635</strain>
    </source>
</reference>
<evidence type="ECO:0000313" key="3">
    <source>
        <dbReference type="Proteomes" id="UP000243579"/>
    </source>
</evidence>
<dbReference type="OrthoDB" id="10640396at2759"/>
<evidence type="ECO:0000256" key="1">
    <source>
        <dbReference type="SAM" id="MobiDB-lite"/>
    </source>
</evidence>
<feature type="region of interest" description="Disordered" evidence="1">
    <location>
        <begin position="27"/>
        <end position="61"/>
    </location>
</feature>
<dbReference type="AlphaFoldDB" id="A0A1V9Y637"/>
<gene>
    <name evidence="2" type="ORF">ACHHYP_16668</name>
</gene>
<dbReference type="Proteomes" id="UP000243579">
    <property type="component" value="Unassembled WGS sequence"/>
</dbReference>